<dbReference type="Proteomes" id="UP000242188">
    <property type="component" value="Unassembled WGS sequence"/>
</dbReference>
<evidence type="ECO:0000256" key="2">
    <source>
        <dbReference type="ARBA" id="ARBA00022741"/>
    </source>
</evidence>
<dbReference type="PANTHER" id="PTHR26392:SF92">
    <property type="entry name" value="PROTEIN KINASE DOMAIN-CONTAINING PROTEIN"/>
    <property type="match status" value="1"/>
</dbReference>
<sequence length="646" mass="74827">MPSKIIFFQIFGITGKKTPDEDSIISHFLFRWQEKLLKKILFHVTARINNTRLSQEEKRVKKEKVEERLRRLEYDTEVVKRTLEDEAKRSCETVSEKLHAYIHDQETVKKLKQWDINTDIPVRESDLALIEHEAKEKILAKVGREIKIWCENERLTDITSELANRFREEYCLIEEQCQDIDNLVQDVSSSVDLDDIDDKDEELSHRVPLFAGKEKLALVLTAPLWVPLMVLAFSVALPVMGVIAIKENFNEKQISKSYRQNKKAFMDEWADEVLSRFSLEAISSKLEMTYMDNFYKCLDRLCDVVIPRQIESDRELIVNIQKEERRSSAIRRQYHPLEKRCQCMTGKLLLVQMEYFYEDKIMNKNITKGDYLGKGSFATVYKAEVVIGDERKSAAVKCMTQPLEYSDSYSQLTEVTTLIKCSHGWIVKLYGISYEEIGSHKYLQIIMELCDFTLSSRIFPRRDGSPAPVTSCSQFLLTSSEVNPSLNFFKRVSMDVCKALVYIHKKNLIHRDLKPSNILLQGSRAKIADVGLTKETDLITGTLAGTPAYIAPEVILTKLYGTEVDIYSLGVLLWELWYGARAYHQDGIGGHQIFEQVKAGHRPSFYQSHIPPTALQKLMKRCWHENRKCRPEAGEIYDIIKEQLFK</sequence>
<dbReference type="STRING" id="6573.A0A210QRZ1"/>
<dbReference type="InterPro" id="IPR011009">
    <property type="entry name" value="Kinase-like_dom_sf"/>
</dbReference>
<accession>A0A210QRZ1</accession>
<dbReference type="Pfam" id="PF07714">
    <property type="entry name" value="PK_Tyr_Ser-Thr"/>
    <property type="match status" value="1"/>
</dbReference>
<dbReference type="PROSITE" id="PS00107">
    <property type="entry name" value="PROTEIN_KINASE_ATP"/>
    <property type="match status" value="1"/>
</dbReference>
<comment type="caution">
    <text evidence="7">The sequence shown here is derived from an EMBL/GenBank/DDBJ whole genome shotgun (WGS) entry which is preliminary data.</text>
</comment>
<evidence type="ECO:0000256" key="3">
    <source>
        <dbReference type="ARBA" id="ARBA00022840"/>
    </source>
</evidence>
<reference evidence="7 8" key="1">
    <citation type="journal article" date="2017" name="Nat. Ecol. Evol.">
        <title>Scallop genome provides insights into evolution of bilaterian karyotype and development.</title>
        <authorList>
            <person name="Wang S."/>
            <person name="Zhang J."/>
            <person name="Jiao W."/>
            <person name="Li J."/>
            <person name="Xun X."/>
            <person name="Sun Y."/>
            <person name="Guo X."/>
            <person name="Huan P."/>
            <person name="Dong B."/>
            <person name="Zhang L."/>
            <person name="Hu X."/>
            <person name="Sun X."/>
            <person name="Wang J."/>
            <person name="Zhao C."/>
            <person name="Wang Y."/>
            <person name="Wang D."/>
            <person name="Huang X."/>
            <person name="Wang R."/>
            <person name="Lv J."/>
            <person name="Li Y."/>
            <person name="Zhang Z."/>
            <person name="Liu B."/>
            <person name="Lu W."/>
            <person name="Hui Y."/>
            <person name="Liang J."/>
            <person name="Zhou Z."/>
            <person name="Hou R."/>
            <person name="Li X."/>
            <person name="Liu Y."/>
            <person name="Li H."/>
            <person name="Ning X."/>
            <person name="Lin Y."/>
            <person name="Zhao L."/>
            <person name="Xing Q."/>
            <person name="Dou J."/>
            <person name="Li Y."/>
            <person name="Mao J."/>
            <person name="Guo H."/>
            <person name="Dou H."/>
            <person name="Li T."/>
            <person name="Mu C."/>
            <person name="Jiang W."/>
            <person name="Fu Q."/>
            <person name="Fu X."/>
            <person name="Miao Y."/>
            <person name="Liu J."/>
            <person name="Yu Q."/>
            <person name="Li R."/>
            <person name="Liao H."/>
            <person name="Li X."/>
            <person name="Kong Y."/>
            <person name="Jiang Z."/>
            <person name="Chourrout D."/>
            <person name="Li R."/>
            <person name="Bao Z."/>
        </authorList>
    </citation>
    <scope>NUCLEOTIDE SEQUENCE [LARGE SCALE GENOMIC DNA]</scope>
    <source>
        <strain evidence="7 8">PY_sf001</strain>
    </source>
</reference>
<evidence type="ECO:0000256" key="1">
    <source>
        <dbReference type="ARBA" id="ARBA00022527"/>
    </source>
</evidence>
<dbReference type="EMBL" id="NEDP02002224">
    <property type="protein sequence ID" value="OWF51517.1"/>
    <property type="molecule type" value="Genomic_DNA"/>
</dbReference>
<organism evidence="7 8">
    <name type="scientific">Mizuhopecten yessoensis</name>
    <name type="common">Japanese scallop</name>
    <name type="synonym">Patinopecten yessoensis</name>
    <dbReference type="NCBI Taxonomy" id="6573"/>
    <lineage>
        <taxon>Eukaryota</taxon>
        <taxon>Metazoa</taxon>
        <taxon>Spiralia</taxon>
        <taxon>Lophotrochozoa</taxon>
        <taxon>Mollusca</taxon>
        <taxon>Bivalvia</taxon>
        <taxon>Autobranchia</taxon>
        <taxon>Pteriomorphia</taxon>
        <taxon>Pectinida</taxon>
        <taxon>Pectinoidea</taxon>
        <taxon>Pectinidae</taxon>
        <taxon>Mizuhopecten</taxon>
    </lineage>
</organism>
<proteinExistence type="predicted"/>
<evidence type="ECO:0000313" key="7">
    <source>
        <dbReference type="EMBL" id="OWF51517.1"/>
    </source>
</evidence>
<dbReference type="GO" id="GO:0004674">
    <property type="term" value="F:protein serine/threonine kinase activity"/>
    <property type="evidence" value="ECO:0007669"/>
    <property type="project" value="UniProtKB-KW"/>
</dbReference>
<dbReference type="SUPFAM" id="SSF56112">
    <property type="entry name" value="Protein kinase-like (PK-like)"/>
    <property type="match status" value="1"/>
</dbReference>
<feature type="binding site" evidence="4">
    <location>
        <position position="397"/>
    </location>
    <ligand>
        <name>ATP</name>
        <dbReference type="ChEBI" id="CHEBI:30616"/>
    </ligand>
</feature>
<dbReference type="InterPro" id="IPR008271">
    <property type="entry name" value="Ser/Thr_kinase_AS"/>
</dbReference>
<evidence type="ECO:0000256" key="4">
    <source>
        <dbReference type="PROSITE-ProRule" id="PRU10141"/>
    </source>
</evidence>
<dbReference type="InterPro" id="IPR017441">
    <property type="entry name" value="Protein_kinase_ATP_BS"/>
</dbReference>
<dbReference type="InterPro" id="IPR001245">
    <property type="entry name" value="Ser-Thr/Tyr_kinase_cat_dom"/>
</dbReference>
<keyword evidence="2 4" id="KW-0547">Nucleotide-binding</keyword>
<keyword evidence="8" id="KW-1185">Reference proteome</keyword>
<dbReference type="PROSITE" id="PS50011">
    <property type="entry name" value="PROTEIN_KINASE_DOM"/>
    <property type="match status" value="1"/>
</dbReference>
<keyword evidence="3 4" id="KW-0067">ATP-binding</keyword>
<evidence type="ECO:0000259" key="6">
    <source>
        <dbReference type="PROSITE" id="PS50011"/>
    </source>
</evidence>
<keyword evidence="1" id="KW-0723">Serine/threonine-protein kinase</keyword>
<dbReference type="Gene3D" id="3.30.200.20">
    <property type="entry name" value="Phosphorylase Kinase, domain 1"/>
    <property type="match status" value="1"/>
</dbReference>
<keyword evidence="5" id="KW-0175">Coiled coil</keyword>
<keyword evidence="7" id="KW-0808">Transferase</keyword>
<protein>
    <submittedName>
        <fullName evidence="7">Tyrosine-protein kinase Fer</fullName>
    </submittedName>
</protein>
<gene>
    <name evidence="7" type="ORF">KP79_PYT00728</name>
</gene>
<dbReference type="PRINTS" id="PR00109">
    <property type="entry name" value="TYRKINASE"/>
</dbReference>
<dbReference type="GO" id="GO:0005524">
    <property type="term" value="F:ATP binding"/>
    <property type="evidence" value="ECO:0007669"/>
    <property type="project" value="UniProtKB-UniRule"/>
</dbReference>
<feature type="domain" description="Protein kinase" evidence="6">
    <location>
        <begin position="366"/>
        <end position="645"/>
    </location>
</feature>
<dbReference type="PANTHER" id="PTHR26392">
    <property type="entry name" value="MITOGEN-ACTIVATED PROTEIN KINASE KINASE KINASE 7-RELATED"/>
    <property type="match status" value="1"/>
</dbReference>
<dbReference type="Gene3D" id="1.10.510.10">
    <property type="entry name" value="Transferase(Phosphotransferase) domain 1"/>
    <property type="match status" value="1"/>
</dbReference>
<evidence type="ECO:0000256" key="5">
    <source>
        <dbReference type="SAM" id="Coils"/>
    </source>
</evidence>
<dbReference type="PROSITE" id="PS00108">
    <property type="entry name" value="PROTEIN_KINASE_ST"/>
    <property type="match status" value="1"/>
</dbReference>
<dbReference type="SMART" id="SM00220">
    <property type="entry name" value="S_TKc"/>
    <property type="match status" value="1"/>
</dbReference>
<dbReference type="OrthoDB" id="4062651at2759"/>
<dbReference type="AlphaFoldDB" id="A0A210QRZ1"/>
<keyword evidence="7" id="KW-0418">Kinase</keyword>
<name>A0A210QRZ1_MIZYE</name>
<feature type="coiled-coil region" evidence="5">
    <location>
        <begin position="55"/>
        <end position="82"/>
    </location>
</feature>
<evidence type="ECO:0000313" key="8">
    <source>
        <dbReference type="Proteomes" id="UP000242188"/>
    </source>
</evidence>
<dbReference type="InterPro" id="IPR000719">
    <property type="entry name" value="Prot_kinase_dom"/>
</dbReference>